<reference evidence="1 2" key="1">
    <citation type="journal article" date="2022" name="Allergy">
        <title>Genome assembly and annotation of Periplaneta americana reveal a comprehensive cockroach allergen profile.</title>
        <authorList>
            <person name="Wang L."/>
            <person name="Xiong Q."/>
            <person name="Saelim N."/>
            <person name="Wang L."/>
            <person name="Nong W."/>
            <person name="Wan A.T."/>
            <person name="Shi M."/>
            <person name="Liu X."/>
            <person name="Cao Q."/>
            <person name="Hui J.H.L."/>
            <person name="Sookrung N."/>
            <person name="Leung T.F."/>
            <person name="Tungtrongchitr A."/>
            <person name="Tsui S.K.W."/>
        </authorList>
    </citation>
    <scope>NUCLEOTIDE SEQUENCE [LARGE SCALE GENOMIC DNA]</scope>
    <source>
        <strain evidence="1">PWHHKU_190912</strain>
    </source>
</reference>
<proteinExistence type="predicted"/>
<accession>A0ABQ8SG65</accession>
<dbReference type="EMBL" id="JAJSOF020000029">
    <property type="protein sequence ID" value="KAJ4432815.1"/>
    <property type="molecule type" value="Genomic_DNA"/>
</dbReference>
<evidence type="ECO:0008006" key="3">
    <source>
        <dbReference type="Google" id="ProtNLM"/>
    </source>
</evidence>
<protein>
    <recommendedName>
        <fullName evidence="3">Craniofacial development protein 2-like</fullName>
    </recommendedName>
</protein>
<dbReference type="SUPFAM" id="SSF56219">
    <property type="entry name" value="DNase I-like"/>
    <property type="match status" value="1"/>
</dbReference>
<comment type="caution">
    <text evidence="1">The sequence shown here is derived from an EMBL/GenBank/DDBJ whole genome shotgun (WGS) entry which is preliminary data.</text>
</comment>
<evidence type="ECO:0000313" key="2">
    <source>
        <dbReference type="Proteomes" id="UP001148838"/>
    </source>
</evidence>
<sequence length="313" mass="36678">MRRYKLKILELSEIRWKDFGSLTTKKGYTLLYSGVTDEHIHREGVGILMTNDAHKSLLQWHPVSERIITARSKAKVRNISIIQCYVPTEASEINKKLDFYRTLRDTINKIRSNDITIVMGNLNAKVGDENYGLEQIVGKYGLRTRNENGNLQSGNEAESESEEVEQIWNKIKENFIEVSEQTLGYKNVQKKDWMTTETWATIEQRRKAKHQINVCKARNQVKLLSIKYNDLNREVKRKVRRDKRKWFDDIAKKVEVAANRGDLKTLYQSTKILSKKLCDYNCPIRDKDGTLLTNEDNQLSRWKQYFEDLVKQG</sequence>
<keyword evidence="2" id="KW-1185">Reference proteome</keyword>
<dbReference type="Proteomes" id="UP001148838">
    <property type="component" value="Unassembled WGS sequence"/>
</dbReference>
<evidence type="ECO:0000313" key="1">
    <source>
        <dbReference type="EMBL" id="KAJ4432815.1"/>
    </source>
</evidence>
<dbReference type="InterPro" id="IPR036691">
    <property type="entry name" value="Endo/exonu/phosph_ase_sf"/>
</dbReference>
<organism evidence="1 2">
    <name type="scientific">Periplaneta americana</name>
    <name type="common">American cockroach</name>
    <name type="synonym">Blatta americana</name>
    <dbReference type="NCBI Taxonomy" id="6978"/>
    <lineage>
        <taxon>Eukaryota</taxon>
        <taxon>Metazoa</taxon>
        <taxon>Ecdysozoa</taxon>
        <taxon>Arthropoda</taxon>
        <taxon>Hexapoda</taxon>
        <taxon>Insecta</taxon>
        <taxon>Pterygota</taxon>
        <taxon>Neoptera</taxon>
        <taxon>Polyneoptera</taxon>
        <taxon>Dictyoptera</taxon>
        <taxon>Blattodea</taxon>
        <taxon>Blattoidea</taxon>
        <taxon>Blattidae</taxon>
        <taxon>Blattinae</taxon>
        <taxon>Periplaneta</taxon>
    </lineage>
</organism>
<name>A0ABQ8SG65_PERAM</name>
<gene>
    <name evidence="1" type="ORF">ANN_21454</name>
</gene>
<dbReference type="Gene3D" id="3.60.10.10">
    <property type="entry name" value="Endonuclease/exonuclease/phosphatase"/>
    <property type="match status" value="1"/>
</dbReference>